<sequence>MNREAGYSMTEVLVSILLLSTGVLGTAALQAAATRTTQQSAYQTTALQLAADVADTVQVMASDERYLHLAAAVFDIDFTSSPDERFAPSASCHFAMCAPAEFANAELDEWKTRLAANFPSARLRICHDDSPWEEAGHAHTWECSGAGAGPLVVKVGWKAKSPDGSYADEGRSFPPSVVVPVAPV</sequence>
<dbReference type="PROSITE" id="PS00430">
    <property type="entry name" value="TONB_DEPENDENT_REC_1"/>
    <property type="match status" value="1"/>
</dbReference>
<organism evidence="1 2">
    <name type="scientific">Noviherbaspirillum denitrificans</name>
    <dbReference type="NCBI Taxonomy" id="1968433"/>
    <lineage>
        <taxon>Bacteria</taxon>
        <taxon>Pseudomonadati</taxon>
        <taxon>Pseudomonadota</taxon>
        <taxon>Betaproteobacteria</taxon>
        <taxon>Burkholderiales</taxon>
        <taxon>Oxalobacteraceae</taxon>
        <taxon>Noviherbaspirillum</taxon>
    </lineage>
</organism>
<keyword evidence="2" id="KW-1185">Reference proteome</keyword>
<dbReference type="AlphaFoldDB" id="A0A254TIL4"/>
<dbReference type="EMBL" id="LSTO01000001">
    <property type="protein sequence ID" value="OWW22471.1"/>
    <property type="molecule type" value="Genomic_DNA"/>
</dbReference>
<accession>A0A254TIL4</accession>
<evidence type="ECO:0008006" key="3">
    <source>
        <dbReference type="Google" id="ProtNLM"/>
    </source>
</evidence>
<gene>
    <name evidence="1" type="ORF">AYR66_26200</name>
</gene>
<evidence type="ECO:0000313" key="1">
    <source>
        <dbReference type="EMBL" id="OWW22471.1"/>
    </source>
</evidence>
<protein>
    <recommendedName>
        <fullName evidence="3">Type IV pilus modification protein PilV</fullName>
    </recommendedName>
</protein>
<name>A0A254TIL4_9BURK</name>
<reference evidence="1 2" key="1">
    <citation type="submission" date="2016-02" db="EMBL/GenBank/DDBJ databases">
        <authorList>
            <person name="Wen L."/>
            <person name="He K."/>
            <person name="Yang H."/>
        </authorList>
    </citation>
    <scope>NUCLEOTIDE SEQUENCE [LARGE SCALE GENOMIC DNA]</scope>
    <source>
        <strain evidence="1 2">TSA40</strain>
    </source>
</reference>
<evidence type="ECO:0000313" key="2">
    <source>
        <dbReference type="Proteomes" id="UP000197535"/>
    </source>
</evidence>
<dbReference type="Proteomes" id="UP000197535">
    <property type="component" value="Unassembled WGS sequence"/>
</dbReference>
<dbReference type="InterPro" id="IPR013362">
    <property type="entry name" value="Pilus_4_PilV"/>
</dbReference>
<comment type="caution">
    <text evidence="1">The sequence shown here is derived from an EMBL/GenBank/DDBJ whole genome shotgun (WGS) entry which is preliminary data.</text>
</comment>
<dbReference type="NCBIfam" id="TIGR02523">
    <property type="entry name" value="type_IV_pilV"/>
    <property type="match status" value="1"/>
</dbReference>
<dbReference type="InterPro" id="IPR010916">
    <property type="entry name" value="TonB_box_CS"/>
</dbReference>
<proteinExistence type="predicted"/>
<dbReference type="RefSeq" id="WP_170942238.1">
    <property type="nucleotide sequence ID" value="NZ_LSTO01000001.1"/>
</dbReference>